<protein>
    <submittedName>
        <fullName evidence="1">Uncharacterized protein</fullName>
    </submittedName>
</protein>
<keyword evidence="2" id="KW-1185">Reference proteome</keyword>
<evidence type="ECO:0000313" key="2">
    <source>
        <dbReference type="Proteomes" id="UP001055013"/>
    </source>
</evidence>
<dbReference type="EMBL" id="BPUR01000053">
    <property type="protein sequence ID" value="GJH22794.1"/>
    <property type="molecule type" value="Genomic_DNA"/>
</dbReference>
<proteinExistence type="predicted"/>
<organism evidence="1 2">
    <name type="scientific">Caballeronia novacaledonica</name>
    <dbReference type="NCBI Taxonomy" id="1544861"/>
    <lineage>
        <taxon>Bacteria</taxon>
        <taxon>Pseudomonadati</taxon>
        <taxon>Pseudomonadota</taxon>
        <taxon>Betaproteobacteria</taxon>
        <taxon>Burkholderiales</taxon>
        <taxon>Burkholderiaceae</taxon>
        <taxon>Caballeronia</taxon>
    </lineage>
</organism>
<comment type="caution">
    <text evidence="1">The sequence shown here is derived from an EMBL/GenBank/DDBJ whole genome shotgun (WGS) entry which is preliminary data.</text>
</comment>
<name>A0ACB5R5W2_9BURK</name>
<accession>A0ACB5R5W2</accession>
<dbReference type="Proteomes" id="UP001055013">
    <property type="component" value="Unassembled WGS sequence"/>
</dbReference>
<sequence length="270" mass="29550">MDIVEGDAVTVTIPAPSTSGDWDIAAIRRYREAETFNGGTKPGVDVATRYLFVAELPPAAQTYVDTLATDALGEALVCEQYTPPPVGLEGITQLPNGVLAGFVGQQLWFCESYEPQAWPIDYLLARDDTVRALRWQDDVLYAMTDGNPYAVSEECAEGTCCRKAYRLPRAAPIVSRKSAVVTPNCVVYASDSGLIQLAGKRMATLTGPWFARDDWQAIRPHTMTAAIVDGQFIGATCCMAFLFDMRDGTENDVMGENDYMPLFAHRSAVR</sequence>
<reference evidence="1" key="1">
    <citation type="submission" date="2021-09" db="EMBL/GenBank/DDBJ databases">
        <title>Isolation and characterization of 3-chlorobenzoate degrading bacteria from soils in Shizuoka.</title>
        <authorList>
            <person name="Ifat A."/>
            <person name="Ogawa N."/>
            <person name="Kimbara K."/>
            <person name="Moriuchi R."/>
            <person name="Dohra H."/>
            <person name="Shintani M."/>
        </authorList>
    </citation>
    <scope>NUCLEOTIDE SEQUENCE</scope>
    <source>
        <strain evidence="1">19CS2-2</strain>
    </source>
</reference>
<gene>
    <name evidence="1" type="ORF">CBA19CS22_39650</name>
</gene>
<evidence type="ECO:0000313" key="1">
    <source>
        <dbReference type="EMBL" id="GJH22794.1"/>
    </source>
</evidence>